<feature type="non-terminal residue" evidence="1">
    <location>
        <position position="50"/>
    </location>
</feature>
<reference evidence="1 2" key="1">
    <citation type="submission" date="2019-03" db="EMBL/GenBank/DDBJ databases">
        <title>Single cell metagenomics reveals metabolic interactions within the superorganism composed of flagellate Streblomastix strix and complex community of Bacteroidetes bacteria on its surface.</title>
        <authorList>
            <person name="Treitli S.C."/>
            <person name="Kolisko M."/>
            <person name="Husnik F."/>
            <person name="Keeling P."/>
            <person name="Hampl V."/>
        </authorList>
    </citation>
    <scope>NUCLEOTIDE SEQUENCE [LARGE SCALE GENOMIC DNA]</scope>
    <source>
        <strain evidence="1">ST1C</strain>
    </source>
</reference>
<comment type="caution">
    <text evidence="1">The sequence shown here is derived from an EMBL/GenBank/DDBJ whole genome shotgun (WGS) entry which is preliminary data.</text>
</comment>
<proteinExistence type="predicted"/>
<evidence type="ECO:0000313" key="2">
    <source>
        <dbReference type="Proteomes" id="UP000324800"/>
    </source>
</evidence>
<name>A0A5J4PXM7_9EUKA</name>
<protein>
    <submittedName>
        <fullName evidence="1">Uncharacterized protein</fullName>
    </submittedName>
</protein>
<dbReference type="EMBL" id="SNRW01047864">
    <property type="protein sequence ID" value="KAA6314436.1"/>
    <property type="molecule type" value="Genomic_DNA"/>
</dbReference>
<sequence>MLEDLCLRTIYFAIVLEPKYFEIVQSFDFKFLNNTDASNLAELNPITDTS</sequence>
<dbReference type="AlphaFoldDB" id="A0A5J4PXM7"/>
<gene>
    <name evidence="1" type="ORF">EZS28_055583</name>
</gene>
<accession>A0A5J4PXM7</accession>
<organism evidence="1 2">
    <name type="scientific">Streblomastix strix</name>
    <dbReference type="NCBI Taxonomy" id="222440"/>
    <lineage>
        <taxon>Eukaryota</taxon>
        <taxon>Metamonada</taxon>
        <taxon>Preaxostyla</taxon>
        <taxon>Oxymonadida</taxon>
        <taxon>Streblomastigidae</taxon>
        <taxon>Streblomastix</taxon>
    </lineage>
</organism>
<evidence type="ECO:0000313" key="1">
    <source>
        <dbReference type="EMBL" id="KAA6314436.1"/>
    </source>
</evidence>
<dbReference type="Proteomes" id="UP000324800">
    <property type="component" value="Unassembled WGS sequence"/>
</dbReference>